<evidence type="ECO:0000313" key="2">
    <source>
        <dbReference type="Proteomes" id="UP000596742"/>
    </source>
</evidence>
<dbReference type="AlphaFoldDB" id="A0A8B6BIN2"/>
<keyword evidence="2" id="KW-1185">Reference proteome</keyword>
<evidence type="ECO:0000313" key="1">
    <source>
        <dbReference type="EMBL" id="VDH91412.1"/>
    </source>
</evidence>
<accession>A0A8B6BIN2</accession>
<protein>
    <submittedName>
        <fullName evidence="1">Uncharacterized protein</fullName>
    </submittedName>
</protein>
<dbReference type="Proteomes" id="UP000596742">
    <property type="component" value="Unassembled WGS sequence"/>
</dbReference>
<proteinExistence type="predicted"/>
<dbReference type="SUPFAM" id="SSF57667">
    <property type="entry name" value="beta-beta-alpha zinc fingers"/>
    <property type="match status" value="1"/>
</dbReference>
<dbReference type="EMBL" id="UYJE01000226">
    <property type="protein sequence ID" value="VDH91412.1"/>
    <property type="molecule type" value="Genomic_DNA"/>
</dbReference>
<sequence>MEASWYARYKSVVEHLPYHEKSLLLLGGEKIKYFKCGNCSGYFPPPSNITGYDFFYDDILIHKNYHKPNSICSADKGTVSLKIYEKLKEKRFPSTVEDDDDEDDDENDDSNVYWCSICSKKFIDEDTYVQHIMASVKSQYVPLPTIDEDRPGEIIYIMTYHPNLPTLQDTDLQYLHNIYNHKIYSEKIKIRRSDEKLMQDVYYERKGAKEKRVKTYDNVNTESIIINDEKWYESPSAKYLRKSKKELERQDSLFRQYYLMHINHHLTQIWVPNNKIKRRIGGDYGGTPVRQQRLN</sequence>
<gene>
    <name evidence="1" type="ORF">MGAL_10B052019</name>
</gene>
<comment type="caution">
    <text evidence="1">The sequence shown here is derived from an EMBL/GenBank/DDBJ whole genome shotgun (WGS) entry which is preliminary data.</text>
</comment>
<dbReference type="InterPro" id="IPR036236">
    <property type="entry name" value="Znf_C2H2_sf"/>
</dbReference>
<reference evidence="1" key="1">
    <citation type="submission" date="2018-11" db="EMBL/GenBank/DDBJ databases">
        <authorList>
            <person name="Alioto T."/>
            <person name="Alioto T."/>
        </authorList>
    </citation>
    <scope>NUCLEOTIDE SEQUENCE</scope>
</reference>
<name>A0A8B6BIN2_MYTGA</name>
<organism evidence="1 2">
    <name type="scientific">Mytilus galloprovincialis</name>
    <name type="common">Mediterranean mussel</name>
    <dbReference type="NCBI Taxonomy" id="29158"/>
    <lineage>
        <taxon>Eukaryota</taxon>
        <taxon>Metazoa</taxon>
        <taxon>Spiralia</taxon>
        <taxon>Lophotrochozoa</taxon>
        <taxon>Mollusca</taxon>
        <taxon>Bivalvia</taxon>
        <taxon>Autobranchia</taxon>
        <taxon>Pteriomorphia</taxon>
        <taxon>Mytilida</taxon>
        <taxon>Mytiloidea</taxon>
        <taxon>Mytilidae</taxon>
        <taxon>Mytilinae</taxon>
        <taxon>Mytilus</taxon>
    </lineage>
</organism>